<keyword evidence="2" id="KW-0238">DNA-binding</keyword>
<evidence type="ECO:0000259" key="4">
    <source>
        <dbReference type="PROSITE" id="PS50987"/>
    </source>
</evidence>
<dbReference type="InterPro" id="IPR051011">
    <property type="entry name" value="Metal_resp_trans_reg"/>
</dbReference>
<dbReference type="Gene3D" id="1.10.10.10">
    <property type="entry name" value="Winged helix-like DNA-binding domain superfamily/Winged helix DNA-binding domain"/>
    <property type="match status" value="1"/>
</dbReference>
<evidence type="ECO:0000256" key="2">
    <source>
        <dbReference type="ARBA" id="ARBA00023125"/>
    </source>
</evidence>
<dbReference type="AlphaFoldDB" id="A0A8D5UEV8"/>
<keyword evidence="3" id="KW-0804">Transcription</keyword>
<protein>
    <submittedName>
        <fullName evidence="5">HTH-type transcriptional repressor CzrA</fullName>
    </submittedName>
</protein>
<dbReference type="InterPro" id="IPR036390">
    <property type="entry name" value="WH_DNA-bd_sf"/>
</dbReference>
<name>A0A8D5UEV8_9BACL</name>
<dbReference type="EMBL" id="AP024601">
    <property type="protein sequence ID" value="BCU81814.1"/>
    <property type="molecule type" value="Genomic_DNA"/>
</dbReference>
<reference evidence="5" key="1">
    <citation type="journal article" date="2013" name="Int. J. Syst. Evol. Microbiol.">
        <title>Polycladomyces abyssicola gen. nov., sp. nov., a thermophilic filamentous bacterium isolated from hemipelagic sediment.</title>
        <authorList>
            <person name="Tsubouchi T."/>
            <person name="Shimane Y."/>
            <person name="Mori K."/>
            <person name="Usui K."/>
            <person name="Hiraki T."/>
            <person name="Tame A."/>
            <person name="Uematsu K."/>
            <person name="Maruyama T."/>
            <person name="Hatada Y."/>
        </authorList>
    </citation>
    <scope>NUCLEOTIDE SEQUENCE</scope>
    <source>
        <strain evidence="5">JIR-001</strain>
    </source>
</reference>
<dbReference type="PANTHER" id="PTHR43132">
    <property type="entry name" value="ARSENICAL RESISTANCE OPERON REPRESSOR ARSR-RELATED"/>
    <property type="match status" value="1"/>
</dbReference>
<dbReference type="NCBIfam" id="NF033788">
    <property type="entry name" value="HTH_metalloreg"/>
    <property type="match status" value="1"/>
</dbReference>
<dbReference type="PRINTS" id="PR00778">
    <property type="entry name" value="HTHARSR"/>
</dbReference>
<dbReference type="InterPro" id="IPR011991">
    <property type="entry name" value="ArsR-like_HTH"/>
</dbReference>
<dbReference type="InterPro" id="IPR001845">
    <property type="entry name" value="HTH_ArsR_DNA-bd_dom"/>
</dbReference>
<feature type="domain" description="HTH arsR-type" evidence="4">
    <location>
        <begin position="10"/>
        <end position="104"/>
    </location>
</feature>
<keyword evidence="1" id="KW-0805">Transcription regulation</keyword>
<dbReference type="GO" id="GO:0003700">
    <property type="term" value="F:DNA-binding transcription factor activity"/>
    <property type="evidence" value="ECO:0007669"/>
    <property type="project" value="InterPro"/>
</dbReference>
<dbReference type="Pfam" id="PF01022">
    <property type="entry name" value="HTH_5"/>
    <property type="match status" value="1"/>
</dbReference>
<dbReference type="SMART" id="SM00418">
    <property type="entry name" value="HTH_ARSR"/>
    <property type="match status" value="1"/>
</dbReference>
<organism evidence="5 6">
    <name type="scientific">Polycladomyces abyssicola</name>
    <dbReference type="NCBI Taxonomy" id="1125966"/>
    <lineage>
        <taxon>Bacteria</taxon>
        <taxon>Bacillati</taxon>
        <taxon>Bacillota</taxon>
        <taxon>Bacilli</taxon>
        <taxon>Bacillales</taxon>
        <taxon>Thermoactinomycetaceae</taxon>
        <taxon>Polycladomyces</taxon>
    </lineage>
</organism>
<accession>A0A8D5UEV8</accession>
<dbReference type="KEGG" id="pabs:JIR001_15970"/>
<evidence type="ECO:0000256" key="3">
    <source>
        <dbReference type="ARBA" id="ARBA00023163"/>
    </source>
</evidence>
<dbReference type="PROSITE" id="PS50987">
    <property type="entry name" value="HTH_ARSR_2"/>
    <property type="match status" value="1"/>
</dbReference>
<gene>
    <name evidence="5" type="primary">czrA</name>
    <name evidence="5" type="ORF">JIR001_15970</name>
</gene>
<dbReference type="InterPro" id="IPR036388">
    <property type="entry name" value="WH-like_DNA-bd_sf"/>
</dbReference>
<sequence length="105" mass="11935">MNQIKALPPLDPHIVEAASQTFKALSDPTRLKILHLLSIEECSVSRIAEQLGLTSSAISHQLAYLRTLRLVRHRREGHTIYYSCDDDHVLTLLRQTVEHVTHTSK</sequence>
<dbReference type="SUPFAM" id="SSF46785">
    <property type="entry name" value="Winged helix' DNA-binding domain"/>
    <property type="match status" value="1"/>
</dbReference>
<dbReference type="CDD" id="cd00090">
    <property type="entry name" value="HTH_ARSR"/>
    <property type="match status" value="1"/>
</dbReference>
<dbReference type="GO" id="GO:0003677">
    <property type="term" value="F:DNA binding"/>
    <property type="evidence" value="ECO:0007669"/>
    <property type="project" value="UniProtKB-KW"/>
</dbReference>
<dbReference type="Proteomes" id="UP000677436">
    <property type="component" value="Chromosome"/>
</dbReference>
<evidence type="ECO:0000256" key="1">
    <source>
        <dbReference type="ARBA" id="ARBA00023015"/>
    </source>
</evidence>
<dbReference type="PANTHER" id="PTHR43132:SF6">
    <property type="entry name" value="HTH-TYPE TRANSCRIPTIONAL REPRESSOR CZRA"/>
    <property type="match status" value="1"/>
</dbReference>
<reference evidence="5" key="2">
    <citation type="journal article" date="2021" name="Microbiol. Resour. Announc.">
        <title>Complete Genome Sequence of Polycladomyces abyssicola JIR-001T, Isolated from Hemipelagic Sediment in Deep Seawater.</title>
        <authorList>
            <person name="Tsubouchi T."/>
            <person name="Kaneko Y."/>
        </authorList>
    </citation>
    <scope>NUCLEOTIDE SEQUENCE</scope>
    <source>
        <strain evidence="5">JIR-001</strain>
    </source>
</reference>
<evidence type="ECO:0000313" key="6">
    <source>
        <dbReference type="Proteomes" id="UP000677436"/>
    </source>
</evidence>
<evidence type="ECO:0000313" key="5">
    <source>
        <dbReference type="EMBL" id="BCU81814.1"/>
    </source>
</evidence>
<keyword evidence="6" id="KW-1185">Reference proteome</keyword>
<proteinExistence type="predicted"/>
<dbReference type="RefSeq" id="WP_212774978.1">
    <property type="nucleotide sequence ID" value="NZ_AP024601.1"/>
</dbReference>